<dbReference type="RefSeq" id="WP_150337784.1">
    <property type="nucleotide sequence ID" value="NZ_JAERIX010000027.1"/>
</dbReference>
<dbReference type="InterPro" id="IPR002495">
    <property type="entry name" value="Glyco_trans_8"/>
</dbReference>
<name>A0A5M9QI84_9HELI</name>
<dbReference type="AlphaFoldDB" id="A0A5M9QI84"/>
<dbReference type="InterPro" id="IPR029044">
    <property type="entry name" value="Nucleotide-diphossugar_trans"/>
</dbReference>
<organism evidence="4 5">
    <name type="scientific">Helicobacter canis</name>
    <dbReference type="NCBI Taxonomy" id="29419"/>
    <lineage>
        <taxon>Bacteria</taxon>
        <taxon>Pseudomonadati</taxon>
        <taxon>Campylobacterota</taxon>
        <taxon>Epsilonproteobacteria</taxon>
        <taxon>Campylobacterales</taxon>
        <taxon>Helicobacteraceae</taxon>
        <taxon>Helicobacter</taxon>
    </lineage>
</organism>
<sequence length="365" mass="41510">MENSLPLIHRFTHLVSITPFLHASLESNVKKEASKPLSPQAKPTSQSQAPEILPIHFHLLADSLSKATLSRLRTLESSLNAIYPTQIHIHALKQAEFEALNPWGEAGANWCAYFRLKLGDVLPKQIKRALYLDVDTLILQDVRELFYYDLGQCAIGAVRSGISGDSIKIVRERKIKPQDYFNSGVLLIDLPKWRTKNLSLIHTAEYAEYADQDFLNLIFKDSVCFLPYRFNLQWLAESRIHFDSAPPRKDSNGITSYPSAIDFREFASALVSPAIVHLLGGYKPWEKQNFQADPSKPPIFAQNPYHKLWWALARQSPFAMQLTLAYYKRAAITTARAYLLAYAPCAYALMRPFVRALKSLKHTLH</sequence>
<gene>
    <name evidence="4" type="ORF">F4V45_07845</name>
</gene>
<evidence type="ECO:0000313" key="4">
    <source>
        <dbReference type="EMBL" id="KAA8707769.1"/>
    </source>
</evidence>
<evidence type="ECO:0000256" key="3">
    <source>
        <dbReference type="ARBA" id="ARBA00022723"/>
    </source>
</evidence>
<comment type="caution">
    <text evidence="4">The sequence shown here is derived from an EMBL/GenBank/DDBJ whole genome shotgun (WGS) entry which is preliminary data.</text>
</comment>
<dbReference type="GO" id="GO:0046872">
    <property type="term" value="F:metal ion binding"/>
    <property type="evidence" value="ECO:0007669"/>
    <property type="project" value="UniProtKB-KW"/>
</dbReference>
<dbReference type="CDD" id="cd04194">
    <property type="entry name" value="GT8_A4GalT_like"/>
    <property type="match status" value="1"/>
</dbReference>
<dbReference type="EMBL" id="VXKE01000021">
    <property type="protein sequence ID" value="KAA8707769.1"/>
    <property type="molecule type" value="Genomic_DNA"/>
</dbReference>
<accession>A0A5M9QI84</accession>
<evidence type="ECO:0000256" key="2">
    <source>
        <dbReference type="ARBA" id="ARBA00022679"/>
    </source>
</evidence>
<dbReference type="InterPro" id="IPR050748">
    <property type="entry name" value="Glycosyltrans_8_dom-fam"/>
</dbReference>
<dbReference type="GO" id="GO:0016757">
    <property type="term" value="F:glycosyltransferase activity"/>
    <property type="evidence" value="ECO:0007669"/>
    <property type="project" value="UniProtKB-KW"/>
</dbReference>
<dbReference type="SUPFAM" id="SSF53448">
    <property type="entry name" value="Nucleotide-diphospho-sugar transferases"/>
    <property type="match status" value="1"/>
</dbReference>
<dbReference type="Pfam" id="PF01501">
    <property type="entry name" value="Glyco_transf_8"/>
    <property type="match status" value="1"/>
</dbReference>
<dbReference type="Gene3D" id="3.90.550.10">
    <property type="entry name" value="Spore Coat Polysaccharide Biosynthesis Protein SpsA, Chain A"/>
    <property type="match status" value="1"/>
</dbReference>
<dbReference type="PANTHER" id="PTHR13778">
    <property type="entry name" value="GLYCOSYLTRANSFERASE 8 DOMAIN-CONTAINING PROTEIN"/>
    <property type="match status" value="1"/>
</dbReference>
<reference evidence="4 5" key="1">
    <citation type="submission" date="2019-09" db="EMBL/GenBank/DDBJ databases">
        <title>Draft genome sequence of various Type strains from the CCUG.</title>
        <authorList>
            <person name="Pineiro-Iglesias B."/>
            <person name="Tunovic T."/>
            <person name="Unosson C."/>
            <person name="Inganas E."/>
            <person name="Ohlen M."/>
            <person name="Cardew S."/>
            <person name="Jensie-Markopoulos S."/>
            <person name="Salva-Serra F."/>
            <person name="Jaen-Luchoro D."/>
            <person name="Karlsson R."/>
            <person name="Svensson-Stadler L."/>
            <person name="Chun J."/>
            <person name="Moore E."/>
        </authorList>
    </citation>
    <scope>NUCLEOTIDE SEQUENCE [LARGE SCALE GENOMIC DNA]</scope>
    <source>
        <strain evidence="4 5">CCUG 32756T</strain>
    </source>
</reference>
<proteinExistence type="predicted"/>
<protein>
    <submittedName>
        <fullName evidence="4">Glycosyltransferase family 8 protein</fullName>
    </submittedName>
</protein>
<keyword evidence="2 4" id="KW-0808">Transferase</keyword>
<evidence type="ECO:0000313" key="5">
    <source>
        <dbReference type="Proteomes" id="UP000323707"/>
    </source>
</evidence>
<keyword evidence="3" id="KW-0479">Metal-binding</keyword>
<keyword evidence="1" id="KW-0328">Glycosyltransferase</keyword>
<dbReference type="Proteomes" id="UP000323707">
    <property type="component" value="Unassembled WGS sequence"/>
</dbReference>
<evidence type="ECO:0000256" key="1">
    <source>
        <dbReference type="ARBA" id="ARBA00022676"/>
    </source>
</evidence>
<dbReference type="PANTHER" id="PTHR13778:SF47">
    <property type="entry name" value="LIPOPOLYSACCHARIDE 1,3-GALACTOSYLTRANSFERASE"/>
    <property type="match status" value="1"/>
</dbReference>